<reference evidence="2 3" key="1">
    <citation type="submission" date="2024-03" db="EMBL/GenBank/DDBJ databases">
        <authorList>
            <person name="Jo J.-H."/>
        </authorList>
    </citation>
    <scope>NUCLEOTIDE SEQUENCE [LARGE SCALE GENOMIC DNA]</scope>
    <source>
        <strain evidence="2 3">PS1R-30</strain>
    </source>
</reference>
<accession>A0ABU8S2T5</accession>
<keyword evidence="1" id="KW-0472">Membrane</keyword>
<evidence type="ECO:0000256" key="1">
    <source>
        <dbReference type="SAM" id="Phobius"/>
    </source>
</evidence>
<comment type="caution">
    <text evidence="2">The sequence shown here is derived from an EMBL/GenBank/DDBJ whole genome shotgun (WGS) entry which is preliminary data.</text>
</comment>
<name>A0ABU8S2T5_9SPHN</name>
<feature type="transmembrane region" description="Helical" evidence="1">
    <location>
        <begin position="45"/>
        <end position="68"/>
    </location>
</feature>
<dbReference type="PANTHER" id="PTHR30441:SF4">
    <property type="entry name" value="PROTEIN ASMA"/>
    <property type="match status" value="1"/>
</dbReference>
<evidence type="ECO:0000313" key="3">
    <source>
        <dbReference type="Proteomes" id="UP001361239"/>
    </source>
</evidence>
<proteinExistence type="predicted"/>
<keyword evidence="1" id="KW-1133">Transmembrane helix</keyword>
<dbReference type="EMBL" id="JBBHJZ010000010">
    <property type="protein sequence ID" value="MEJ5979661.1"/>
    <property type="molecule type" value="Genomic_DNA"/>
</dbReference>
<feature type="non-terminal residue" evidence="2">
    <location>
        <position position="375"/>
    </location>
</feature>
<dbReference type="InterPro" id="IPR052894">
    <property type="entry name" value="AsmA-related"/>
</dbReference>
<dbReference type="PANTHER" id="PTHR30441">
    <property type="entry name" value="DUF748 DOMAIN-CONTAINING PROTEIN"/>
    <property type="match status" value="1"/>
</dbReference>
<protein>
    <recommendedName>
        <fullName evidence="4">AsmA family protein</fullName>
    </recommendedName>
</protein>
<gene>
    <name evidence="2" type="ORF">WG901_23615</name>
</gene>
<evidence type="ECO:0000313" key="2">
    <source>
        <dbReference type="EMBL" id="MEJ5979661.1"/>
    </source>
</evidence>
<organism evidence="2 3">
    <name type="scientific">Novosphingobium anseongense</name>
    <dbReference type="NCBI Taxonomy" id="3133436"/>
    <lineage>
        <taxon>Bacteria</taxon>
        <taxon>Pseudomonadati</taxon>
        <taxon>Pseudomonadota</taxon>
        <taxon>Alphaproteobacteria</taxon>
        <taxon>Sphingomonadales</taxon>
        <taxon>Sphingomonadaceae</taxon>
        <taxon>Novosphingobium</taxon>
    </lineage>
</organism>
<keyword evidence="3" id="KW-1185">Reference proteome</keyword>
<evidence type="ECO:0008006" key="4">
    <source>
        <dbReference type="Google" id="ProtNLM"/>
    </source>
</evidence>
<dbReference type="Proteomes" id="UP001361239">
    <property type="component" value="Unassembled WGS sequence"/>
</dbReference>
<keyword evidence="1" id="KW-0812">Transmembrane</keyword>
<sequence length="375" mass="40206">MHRRDVPAVSTFAAFSKNGYGRRSGTFQSFGHLHAMITIGRRTKVAIVTGIVVLGTVFAGIAVFPAAWLKGIAERKLGEQIGRPVTIRSVRREIAFSFTPVFQVRGLEIPQAKWAGPGKLASIDALRIRIAMLPAIVGKLDAELLSADGVKLDFVRDASRRVNWRDGDPKGGGQGGGISLSAIERVEADVRYRDDLQHRSMSLAVTINPQRGLLATGHGEIDGNPVRLFLQGPIKAKNEPWSFEANIVGPAIDMRMKGSTAGPLNASDMALKVSARANDLKLIDRVIEAGLLGTQPVNVAADVTHRSRRWTIRSLAGTIGSSQISGNLSVDKNSGRSELDGDLRFARLDFADLSTDAGQAKAAAIVRAEGPKIVP</sequence>